<name>A0A977KCS5_9CREN</name>
<dbReference type="InterPro" id="IPR007842">
    <property type="entry name" value="HEPN_dom"/>
</dbReference>
<dbReference type="PROSITE" id="PS50910">
    <property type="entry name" value="HEPN"/>
    <property type="match status" value="1"/>
</dbReference>
<evidence type="ECO:0000259" key="1">
    <source>
        <dbReference type="PROSITE" id="PS50910"/>
    </source>
</evidence>
<dbReference type="Pfam" id="PF05168">
    <property type="entry name" value="HEPN"/>
    <property type="match status" value="1"/>
</dbReference>
<dbReference type="EMBL" id="CP006868">
    <property type="protein sequence ID" value="UXD22475.1"/>
    <property type="molecule type" value="Genomic_DNA"/>
</dbReference>
<feature type="domain" description="HEPN" evidence="1">
    <location>
        <begin position="10"/>
        <end position="127"/>
    </location>
</feature>
<dbReference type="AlphaFoldDB" id="A0A977KCS5"/>
<accession>A0A977KCS5</accession>
<evidence type="ECO:0000313" key="3">
    <source>
        <dbReference type="Proteomes" id="UP001063698"/>
    </source>
</evidence>
<dbReference type="SUPFAM" id="SSF81593">
    <property type="entry name" value="Nucleotidyltransferase substrate binding subunit/domain"/>
    <property type="match status" value="1"/>
</dbReference>
<dbReference type="Gene3D" id="1.20.120.330">
    <property type="entry name" value="Nucleotidyltransferases domain 2"/>
    <property type="match status" value="1"/>
</dbReference>
<dbReference type="KEGG" id="ipc:IPA_05260"/>
<keyword evidence="3" id="KW-1185">Reference proteome</keyword>
<evidence type="ECO:0000313" key="2">
    <source>
        <dbReference type="EMBL" id="UXD22475.1"/>
    </source>
</evidence>
<gene>
    <name evidence="2" type="ORF">IPA_05260</name>
</gene>
<sequence length="141" mass="16705">MYELSWRRKRELSEYMLNLAKKELEEGMYEMAALHASLALETYLRSMIERLRGRSIKRKGLSDLWFELTFTLTLWEGFRGYSGLFEDLYTNNSQLFEFMEEILESTIGEIDVGKKNSKEIIKLVEKVFDRLDVVVSEVWPS</sequence>
<organism evidence="2 3">
    <name type="scientific">Ignicoccus pacificus DSM 13166</name>
    <dbReference type="NCBI Taxonomy" id="940294"/>
    <lineage>
        <taxon>Archaea</taxon>
        <taxon>Thermoproteota</taxon>
        <taxon>Thermoprotei</taxon>
        <taxon>Desulfurococcales</taxon>
        <taxon>Desulfurococcaceae</taxon>
        <taxon>Ignicoccus</taxon>
    </lineage>
</organism>
<reference evidence="2" key="1">
    <citation type="submission" date="2013-11" db="EMBL/GenBank/DDBJ databases">
        <title>Comparative genomics of Ignicoccus.</title>
        <authorList>
            <person name="Podar M."/>
        </authorList>
    </citation>
    <scope>NUCLEOTIDE SEQUENCE</scope>
    <source>
        <strain evidence="2">DSM 13166</strain>
    </source>
</reference>
<protein>
    <recommendedName>
        <fullName evidence="1">HEPN domain-containing protein</fullName>
    </recommendedName>
</protein>
<proteinExistence type="predicted"/>
<dbReference type="Proteomes" id="UP001063698">
    <property type="component" value="Chromosome"/>
</dbReference>